<dbReference type="KEGG" id="mya:MORIYA_2853"/>
<name>A0A330LQT8_9GAMM</name>
<dbReference type="OrthoDB" id="5348860at2"/>
<gene>
    <name evidence="1" type="ORF">MORIYA_2853</name>
</gene>
<evidence type="ECO:0008006" key="3">
    <source>
        <dbReference type="Google" id="ProtNLM"/>
    </source>
</evidence>
<dbReference type="Proteomes" id="UP000250163">
    <property type="component" value="Chromosome MORIYA"/>
</dbReference>
<evidence type="ECO:0000313" key="2">
    <source>
        <dbReference type="Proteomes" id="UP000250163"/>
    </source>
</evidence>
<dbReference type="RefSeq" id="WP_112715936.1">
    <property type="nucleotide sequence ID" value="NZ_LS483250.1"/>
</dbReference>
<dbReference type="EMBL" id="LS483250">
    <property type="protein sequence ID" value="SQD79317.1"/>
    <property type="molecule type" value="Genomic_DNA"/>
</dbReference>
<reference evidence="2" key="1">
    <citation type="submission" date="2018-05" db="EMBL/GenBank/DDBJ databases">
        <authorList>
            <person name="Cea G.-C."/>
            <person name="William W."/>
        </authorList>
    </citation>
    <scope>NUCLEOTIDE SEQUENCE [LARGE SCALE GENOMIC DNA]</scope>
    <source>
        <strain evidence="2">DB21MT 5</strain>
    </source>
</reference>
<evidence type="ECO:0000313" key="1">
    <source>
        <dbReference type="EMBL" id="SQD79317.1"/>
    </source>
</evidence>
<protein>
    <recommendedName>
        <fullName evidence="3">Lipoprotein</fullName>
    </recommendedName>
</protein>
<sequence length="526" mass="60432">MLRVITYCCLFIITGCVQQYQPIVSNSLYSLSSTQQVTEPALNTTSSRPNISNAPYPSIVPAKYYNFSGIVTITAQQRTIRLCHNEQVFNLQPNSRLLAQIERLNQPNAYIEFEGQINQSLNPRHQRAIISIAQLHFLSNQNNSACRSVTSRPNFEISGSQPDWLGYAQDNQFTFIIKELNSKWAIKKSVITKGLRAFVETENSDGEQLNLAFTGNGCIDSNNNYWQYETTLYLKGKQIAGCAKYPNQQEDSPDWLGHYRYKNNNVTIELELAKHHQANVKYIYSKGKTQTARGFWHPYGSSGLKLLLTQHQGNKTNVIYHFRRDGVRLQANHQWRDNQKYSFNGALLTLDRMTDEVESGSFSTLTLNTQIREFQAQNIMSPTKSTPAINNAVKRYFTMHKTKTDHAKYWFSEYDLNGNGRKDLLVMLDWCEDDGCVLLVFENTLNRYKFMSRITQVQAPLQISKTQRHLWQSLLIKDKQQWLQLDFDGISYPATTQNNNLASDTNFTQVKLFSTPLTADNAIRIE</sequence>
<keyword evidence="2" id="KW-1185">Reference proteome</keyword>
<dbReference type="AlphaFoldDB" id="A0A330LQT8"/>
<organism evidence="1 2">
    <name type="scientific">Moritella yayanosii</name>
    <dbReference type="NCBI Taxonomy" id="69539"/>
    <lineage>
        <taxon>Bacteria</taxon>
        <taxon>Pseudomonadati</taxon>
        <taxon>Pseudomonadota</taxon>
        <taxon>Gammaproteobacteria</taxon>
        <taxon>Alteromonadales</taxon>
        <taxon>Moritellaceae</taxon>
        <taxon>Moritella</taxon>
    </lineage>
</organism>
<dbReference type="PROSITE" id="PS51257">
    <property type="entry name" value="PROKAR_LIPOPROTEIN"/>
    <property type="match status" value="1"/>
</dbReference>
<accession>A0A330LQT8</accession>
<proteinExistence type="predicted"/>